<name>A0A327VVY5_9BACT</name>
<evidence type="ECO:0000313" key="2">
    <source>
        <dbReference type="EMBL" id="RAJ78994.1"/>
    </source>
</evidence>
<dbReference type="GO" id="GO:0009231">
    <property type="term" value="P:riboflavin biosynthetic process"/>
    <property type="evidence" value="ECO:0007669"/>
    <property type="project" value="InterPro"/>
</dbReference>
<dbReference type="EMBL" id="QLMA01000006">
    <property type="protein sequence ID" value="RAJ78994.1"/>
    <property type="molecule type" value="Genomic_DNA"/>
</dbReference>
<evidence type="ECO:0000259" key="1">
    <source>
        <dbReference type="Pfam" id="PF01872"/>
    </source>
</evidence>
<protein>
    <submittedName>
        <fullName evidence="2">Dihydrofolate reductase</fullName>
    </submittedName>
</protein>
<dbReference type="RefSeq" id="WP_111593477.1">
    <property type="nucleotide sequence ID" value="NZ_QLMA01000006.1"/>
</dbReference>
<feature type="domain" description="Bacterial bifunctional deaminase-reductase C-terminal" evidence="1">
    <location>
        <begin position="4"/>
        <end position="166"/>
    </location>
</feature>
<dbReference type="InterPro" id="IPR002734">
    <property type="entry name" value="RibDG_C"/>
</dbReference>
<accession>A0A327VVY5</accession>
<dbReference type="OrthoDB" id="195113at2"/>
<dbReference type="Proteomes" id="UP000249819">
    <property type="component" value="Unassembled WGS sequence"/>
</dbReference>
<dbReference type="Gene3D" id="3.40.430.10">
    <property type="entry name" value="Dihydrofolate Reductase, subunit A"/>
    <property type="match status" value="1"/>
</dbReference>
<sequence length="184" mass="20308">MRQLKLQVQISIDGFVAGPNGELDWIFNGSSQDPIIQIADTCDTILMGRKMASGFTEYWEGVVDNLPESAEYALARRMVDMRKIVFSHTLTSIGGRNVELANGDLAATVQALKQEPGKDIIVYGGASFVSSLIEQDLIDVYHMFTIPVALGDGLRIFKARKNLQLTSSISDNNQEIINTFIPVR</sequence>
<reference evidence="2 3" key="1">
    <citation type="submission" date="2018-06" db="EMBL/GenBank/DDBJ databases">
        <title>Genomic Encyclopedia of Archaeal and Bacterial Type Strains, Phase II (KMG-II): from individual species to whole genera.</title>
        <authorList>
            <person name="Goeker M."/>
        </authorList>
    </citation>
    <scope>NUCLEOTIDE SEQUENCE [LARGE SCALE GENOMIC DNA]</scope>
    <source>
        <strain evidence="2 3">DSM 29821</strain>
    </source>
</reference>
<gene>
    <name evidence="2" type="ORF">CLV59_10654</name>
</gene>
<dbReference type="PANTHER" id="PTHR38011:SF11">
    <property type="entry name" value="2,5-DIAMINO-6-RIBOSYLAMINO-4(3H)-PYRIMIDINONE 5'-PHOSPHATE REDUCTASE"/>
    <property type="match status" value="1"/>
</dbReference>
<dbReference type="InterPro" id="IPR024072">
    <property type="entry name" value="DHFR-like_dom_sf"/>
</dbReference>
<comment type="caution">
    <text evidence="2">The sequence shown here is derived from an EMBL/GenBank/DDBJ whole genome shotgun (WGS) entry which is preliminary data.</text>
</comment>
<dbReference type="GO" id="GO:0008703">
    <property type="term" value="F:5-amino-6-(5-phosphoribosylamino)uracil reductase activity"/>
    <property type="evidence" value="ECO:0007669"/>
    <property type="project" value="InterPro"/>
</dbReference>
<dbReference type="PANTHER" id="PTHR38011">
    <property type="entry name" value="DIHYDROFOLATE REDUCTASE FAMILY PROTEIN (AFU_ORTHOLOGUE AFUA_8G06820)"/>
    <property type="match status" value="1"/>
</dbReference>
<keyword evidence="3" id="KW-1185">Reference proteome</keyword>
<dbReference type="SUPFAM" id="SSF53597">
    <property type="entry name" value="Dihydrofolate reductase-like"/>
    <property type="match status" value="1"/>
</dbReference>
<dbReference type="Pfam" id="PF01872">
    <property type="entry name" value="RibD_C"/>
    <property type="match status" value="1"/>
</dbReference>
<organism evidence="2 3">
    <name type="scientific">Chitinophaga dinghuensis</name>
    <dbReference type="NCBI Taxonomy" id="1539050"/>
    <lineage>
        <taxon>Bacteria</taxon>
        <taxon>Pseudomonadati</taxon>
        <taxon>Bacteroidota</taxon>
        <taxon>Chitinophagia</taxon>
        <taxon>Chitinophagales</taxon>
        <taxon>Chitinophagaceae</taxon>
        <taxon>Chitinophaga</taxon>
    </lineage>
</organism>
<proteinExistence type="predicted"/>
<evidence type="ECO:0000313" key="3">
    <source>
        <dbReference type="Proteomes" id="UP000249819"/>
    </source>
</evidence>
<dbReference type="InterPro" id="IPR050765">
    <property type="entry name" value="Riboflavin_Biosynth_HTPR"/>
</dbReference>
<dbReference type="AlphaFoldDB" id="A0A327VVY5"/>